<reference evidence="2" key="1">
    <citation type="journal article" date="2022" name="Mol. Ecol. Resour.">
        <title>The genomes of chicory, endive, great burdock and yacon provide insights into Asteraceae palaeo-polyploidization history and plant inulin production.</title>
        <authorList>
            <person name="Fan W."/>
            <person name="Wang S."/>
            <person name="Wang H."/>
            <person name="Wang A."/>
            <person name="Jiang F."/>
            <person name="Liu H."/>
            <person name="Zhao H."/>
            <person name="Xu D."/>
            <person name="Zhang Y."/>
        </authorList>
    </citation>
    <scope>NUCLEOTIDE SEQUENCE [LARGE SCALE GENOMIC DNA]</scope>
    <source>
        <strain evidence="2">cv. Punajuju</strain>
    </source>
</reference>
<proteinExistence type="predicted"/>
<gene>
    <name evidence="1" type="ORF">L2E82_17414</name>
</gene>
<protein>
    <submittedName>
        <fullName evidence="1">Uncharacterized protein</fullName>
    </submittedName>
</protein>
<dbReference type="Proteomes" id="UP001055811">
    <property type="component" value="Linkage Group LG03"/>
</dbReference>
<accession>A0ACB9F7N2</accession>
<reference evidence="1 2" key="2">
    <citation type="journal article" date="2022" name="Mol. Ecol. Resour.">
        <title>The genomes of chicory, endive, great burdock and yacon provide insights into Asteraceae paleo-polyploidization history and plant inulin production.</title>
        <authorList>
            <person name="Fan W."/>
            <person name="Wang S."/>
            <person name="Wang H."/>
            <person name="Wang A."/>
            <person name="Jiang F."/>
            <person name="Liu H."/>
            <person name="Zhao H."/>
            <person name="Xu D."/>
            <person name="Zhang Y."/>
        </authorList>
    </citation>
    <scope>NUCLEOTIDE SEQUENCE [LARGE SCALE GENOMIC DNA]</scope>
    <source>
        <strain evidence="2">cv. Punajuju</strain>
        <tissue evidence="1">Leaves</tissue>
    </source>
</reference>
<evidence type="ECO:0000313" key="2">
    <source>
        <dbReference type="Proteomes" id="UP001055811"/>
    </source>
</evidence>
<keyword evidence="2" id="KW-1185">Reference proteome</keyword>
<sequence length="66" mass="7634">MPGRDAMAQKKNPTKHILSRHPNLLLLPRFSSSVLLLLFHHSYTPSSVAPQPFYLLQFMNEEALRF</sequence>
<comment type="caution">
    <text evidence="1">The sequence shown here is derived from an EMBL/GenBank/DDBJ whole genome shotgun (WGS) entry which is preliminary data.</text>
</comment>
<organism evidence="1 2">
    <name type="scientific">Cichorium intybus</name>
    <name type="common">Chicory</name>
    <dbReference type="NCBI Taxonomy" id="13427"/>
    <lineage>
        <taxon>Eukaryota</taxon>
        <taxon>Viridiplantae</taxon>
        <taxon>Streptophyta</taxon>
        <taxon>Embryophyta</taxon>
        <taxon>Tracheophyta</taxon>
        <taxon>Spermatophyta</taxon>
        <taxon>Magnoliopsida</taxon>
        <taxon>eudicotyledons</taxon>
        <taxon>Gunneridae</taxon>
        <taxon>Pentapetalae</taxon>
        <taxon>asterids</taxon>
        <taxon>campanulids</taxon>
        <taxon>Asterales</taxon>
        <taxon>Asteraceae</taxon>
        <taxon>Cichorioideae</taxon>
        <taxon>Cichorieae</taxon>
        <taxon>Cichoriinae</taxon>
        <taxon>Cichorium</taxon>
    </lineage>
</organism>
<dbReference type="EMBL" id="CM042011">
    <property type="protein sequence ID" value="KAI3767319.1"/>
    <property type="molecule type" value="Genomic_DNA"/>
</dbReference>
<name>A0ACB9F7N2_CICIN</name>
<evidence type="ECO:0000313" key="1">
    <source>
        <dbReference type="EMBL" id="KAI3767319.1"/>
    </source>
</evidence>